<name>A0A1V3NDD7_9GAMM</name>
<evidence type="ECO:0000313" key="3">
    <source>
        <dbReference type="Proteomes" id="UP000189462"/>
    </source>
</evidence>
<dbReference type="STRING" id="108003.B1C78_13690"/>
<accession>A0A1V3NDD7</accession>
<dbReference type="Proteomes" id="UP000189462">
    <property type="component" value="Unassembled WGS sequence"/>
</dbReference>
<sequence>MDDLEIYRDTLIYLFLLMVVFLATVVPALLAMRRMRARGRRMRTAGGRMGYEPWSGKESFLMVELERLGVIESSGAGAVFHPLHRQEARRRAWLFDLLAGQSGWRRYVLRDRAAGSTRTVALVQSEILDSPYLMVEPENPPSKALGRLADRIEHMHGLESVELPIGARAVPGIRIRTRSGHEAEALRVVMESGMLDVLRREKDLAIRAHGQIMAVVRPLSPTDTREVGALLNTAETLVSGLEAAAPRKESSGSEDRSP</sequence>
<dbReference type="RefSeq" id="WP_077279723.1">
    <property type="nucleotide sequence ID" value="NZ_MVBK01000090.1"/>
</dbReference>
<protein>
    <submittedName>
        <fullName evidence="2">Uncharacterized protein</fullName>
    </submittedName>
</protein>
<gene>
    <name evidence="2" type="ORF">B1C78_13690</name>
</gene>
<organism evidence="2 3">
    <name type="scientific">Thioalkalivibrio denitrificans</name>
    <dbReference type="NCBI Taxonomy" id="108003"/>
    <lineage>
        <taxon>Bacteria</taxon>
        <taxon>Pseudomonadati</taxon>
        <taxon>Pseudomonadota</taxon>
        <taxon>Gammaproteobacteria</taxon>
        <taxon>Chromatiales</taxon>
        <taxon>Ectothiorhodospiraceae</taxon>
        <taxon>Thioalkalivibrio</taxon>
    </lineage>
</organism>
<evidence type="ECO:0000256" key="1">
    <source>
        <dbReference type="SAM" id="Phobius"/>
    </source>
</evidence>
<keyword evidence="1" id="KW-0812">Transmembrane</keyword>
<dbReference type="OrthoDB" id="5781550at2"/>
<keyword evidence="3" id="KW-1185">Reference proteome</keyword>
<comment type="caution">
    <text evidence="2">The sequence shown here is derived from an EMBL/GenBank/DDBJ whole genome shotgun (WGS) entry which is preliminary data.</text>
</comment>
<reference evidence="2 3" key="1">
    <citation type="submission" date="2017-02" db="EMBL/GenBank/DDBJ databases">
        <title>Genomic diversity within the haloalkaliphilic genus Thioalkalivibrio.</title>
        <authorList>
            <person name="Ahn A.-C."/>
            <person name="Meier-Kolthoff J."/>
            <person name="Overmars L."/>
            <person name="Richter M."/>
            <person name="Woyke T."/>
            <person name="Sorokin D.Y."/>
            <person name="Muyzer G."/>
        </authorList>
    </citation>
    <scope>NUCLEOTIDE SEQUENCE [LARGE SCALE GENOMIC DNA]</scope>
    <source>
        <strain evidence="2 3">ALJD</strain>
    </source>
</reference>
<feature type="transmembrane region" description="Helical" evidence="1">
    <location>
        <begin position="12"/>
        <end position="32"/>
    </location>
</feature>
<keyword evidence="1" id="KW-1133">Transmembrane helix</keyword>
<dbReference type="AlphaFoldDB" id="A0A1V3NDD7"/>
<dbReference type="EMBL" id="MVBK01000090">
    <property type="protein sequence ID" value="OOG22806.1"/>
    <property type="molecule type" value="Genomic_DNA"/>
</dbReference>
<proteinExistence type="predicted"/>
<evidence type="ECO:0000313" key="2">
    <source>
        <dbReference type="EMBL" id="OOG22806.1"/>
    </source>
</evidence>
<keyword evidence="1" id="KW-0472">Membrane</keyword>